<dbReference type="GO" id="GO:0006364">
    <property type="term" value="P:rRNA processing"/>
    <property type="evidence" value="ECO:0007669"/>
    <property type="project" value="TreeGrafter"/>
</dbReference>
<sequence>MRRDKAGHWSAEEKILFALLGPLESQEEREESLLLALLSYYLPPLPPGGALRSACWRSNVDLILINTARNSLEHGWATEIVEPNESSASWADFQLAALRALLASFLSSVHVRPPHLAQGLELFRRGNSHQKQAKSFSFHHQDQDQNLLNVSFTLLQQTTMMNKLVKAQRSTPTAMASSSI</sequence>
<proteinExistence type="predicted"/>
<evidence type="ECO:0000313" key="2">
    <source>
        <dbReference type="Proteomes" id="UP000516437"/>
    </source>
</evidence>
<gene>
    <name evidence="1" type="ORF">CJ030_MR0G005903</name>
</gene>
<organism evidence="1 2">
    <name type="scientific">Morella rubra</name>
    <name type="common">Chinese bayberry</name>
    <dbReference type="NCBI Taxonomy" id="262757"/>
    <lineage>
        <taxon>Eukaryota</taxon>
        <taxon>Viridiplantae</taxon>
        <taxon>Streptophyta</taxon>
        <taxon>Embryophyta</taxon>
        <taxon>Tracheophyta</taxon>
        <taxon>Spermatophyta</taxon>
        <taxon>Magnoliopsida</taxon>
        <taxon>eudicotyledons</taxon>
        <taxon>Gunneridae</taxon>
        <taxon>Pentapetalae</taxon>
        <taxon>rosids</taxon>
        <taxon>fabids</taxon>
        <taxon>Fagales</taxon>
        <taxon>Myricaceae</taxon>
        <taxon>Morella</taxon>
    </lineage>
</organism>
<reference evidence="1 2" key="1">
    <citation type="journal article" date="2019" name="Plant Biotechnol. J.">
        <title>The red bayberry genome and genetic basis of sex determination.</title>
        <authorList>
            <person name="Jia H.M."/>
            <person name="Jia H.J."/>
            <person name="Cai Q.L."/>
            <person name="Wang Y."/>
            <person name="Zhao H.B."/>
            <person name="Yang W.F."/>
            <person name="Wang G.Y."/>
            <person name="Li Y.H."/>
            <person name="Zhan D.L."/>
            <person name="Shen Y.T."/>
            <person name="Niu Q.F."/>
            <person name="Chang L."/>
            <person name="Qiu J."/>
            <person name="Zhao L."/>
            <person name="Xie H.B."/>
            <person name="Fu W.Y."/>
            <person name="Jin J."/>
            <person name="Li X.W."/>
            <person name="Jiao Y."/>
            <person name="Zhou C.C."/>
            <person name="Tu T."/>
            <person name="Chai C.Y."/>
            <person name="Gao J.L."/>
            <person name="Fan L.J."/>
            <person name="van de Weg E."/>
            <person name="Wang J.Y."/>
            <person name="Gao Z.S."/>
        </authorList>
    </citation>
    <scope>NUCLEOTIDE SEQUENCE [LARGE SCALE GENOMIC DNA]</scope>
    <source>
        <tissue evidence="1">Leaves</tissue>
    </source>
</reference>
<evidence type="ECO:0000313" key="1">
    <source>
        <dbReference type="EMBL" id="KAB1200907.1"/>
    </source>
</evidence>
<dbReference type="Proteomes" id="UP000516437">
    <property type="component" value="Unassembled WGS sequence"/>
</dbReference>
<dbReference type="GO" id="GO:0005634">
    <property type="term" value="C:nucleus"/>
    <property type="evidence" value="ECO:0007669"/>
    <property type="project" value="TreeGrafter"/>
</dbReference>
<dbReference type="AlphaFoldDB" id="A0A6A1UM96"/>
<accession>A0A6A1UM96</accession>
<keyword evidence="2" id="KW-1185">Reference proteome</keyword>
<dbReference type="PANTHER" id="PTHR34105:SF1">
    <property type="entry name" value="PROLINE-, GLUTAMIC ACID- AND LEUCINE-RICH PROTEIN 1"/>
    <property type="match status" value="1"/>
</dbReference>
<dbReference type="EMBL" id="RXIC02000113">
    <property type="protein sequence ID" value="KAB1200907.1"/>
    <property type="molecule type" value="Genomic_DNA"/>
</dbReference>
<dbReference type="PANTHER" id="PTHR34105">
    <property type="entry name" value="PROLINE-, GLUTAMIC ACID- AND LEUCINE-RICH PROTEIN 1"/>
    <property type="match status" value="1"/>
</dbReference>
<name>A0A6A1UM96_9ROSI</name>
<protein>
    <submittedName>
        <fullName evidence="1">Uncharacterized protein</fullName>
    </submittedName>
</protein>
<comment type="caution">
    <text evidence="1">The sequence shown here is derived from an EMBL/GenBank/DDBJ whole genome shotgun (WGS) entry which is preliminary data.</text>
</comment>
<dbReference type="OrthoDB" id="1750246at2759"/>